<sequence>MHRCPTRWVFSGTGLELVTRQATVRYLYHSATAATQREIRERFQQLQNLTQKYALLKPEVTLTWTNLTKIKLLDINKEEFQLERVRLQAFVATTDAGKDKLEFQYYPHTIILIFTSQQRLQNLCRKRGAQFARSEHNAFPDGNTVTVSSRDVTGTKPCLEFFPNQLEFRITCSTETTLIHKEDTT</sequence>
<organism evidence="1 2">
    <name type="scientific">Trichonephila clavipes</name>
    <name type="common">Golden silk orbweaver</name>
    <name type="synonym">Nephila clavipes</name>
    <dbReference type="NCBI Taxonomy" id="2585209"/>
    <lineage>
        <taxon>Eukaryota</taxon>
        <taxon>Metazoa</taxon>
        <taxon>Ecdysozoa</taxon>
        <taxon>Arthropoda</taxon>
        <taxon>Chelicerata</taxon>
        <taxon>Arachnida</taxon>
        <taxon>Araneae</taxon>
        <taxon>Araneomorphae</taxon>
        <taxon>Entelegynae</taxon>
        <taxon>Araneoidea</taxon>
        <taxon>Nephilidae</taxon>
        <taxon>Trichonephila</taxon>
    </lineage>
</organism>
<comment type="caution">
    <text evidence="1">The sequence shown here is derived from an EMBL/GenBank/DDBJ whole genome shotgun (WGS) entry which is preliminary data.</text>
</comment>
<name>A0A8X6VK25_TRICX</name>
<evidence type="ECO:0000313" key="2">
    <source>
        <dbReference type="Proteomes" id="UP000887159"/>
    </source>
</evidence>
<proteinExistence type="predicted"/>
<accession>A0A8X6VK25</accession>
<dbReference type="EMBL" id="BMAU01021295">
    <property type="protein sequence ID" value="GFY10134.1"/>
    <property type="molecule type" value="Genomic_DNA"/>
</dbReference>
<protein>
    <submittedName>
        <fullName evidence="1">Uncharacterized protein</fullName>
    </submittedName>
</protein>
<gene>
    <name evidence="1" type="ORF">TNCV_360011</name>
</gene>
<dbReference type="Proteomes" id="UP000887159">
    <property type="component" value="Unassembled WGS sequence"/>
</dbReference>
<reference evidence="1" key="1">
    <citation type="submission" date="2020-08" db="EMBL/GenBank/DDBJ databases">
        <title>Multicomponent nature underlies the extraordinary mechanical properties of spider dragline silk.</title>
        <authorList>
            <person name="Kono N."/>
            <person name="Nakamura H."/>
            <person name="Mori M."/>
            <person name="Yoshida Y."/>
            <person name="Ohtoshi R."/>
            <person name="Malay A.D."/>
            <person name="Moran D.A.P."/>
            <person name="Tomita M."/>
            <person name="Numata K."/>
            <person name="Arakawa K."/>
        </authorList>
    </citation>
    <scope>NUCLEOTIDE SEQUENCE</scope>
</reference>
<evidence type="ECO:0000313" key="1">
    <source>
        <dbReference type="EMBL" id="GFY10134.1"/>
    </source>
</evidence>
<keyword evidence="2" id="KW-1185">Reference proteome</keyword>
<dbReference type="AlphaFoldDB" id="A0A8X6VK25"/>